<dbReference type="SMART" id="SM00878">
    <property type="entry name" value="Biotin_carb_C"/>
    <property type="match status" value="1"/>
</dbReference>
<keyword evidence="5 16" id="KW-0444">Lipid biosynthesis</keyword>
<reference evidence="19 22" key="2">
    <citation type="submission" date="2019-06" db="EMBL/GenBank/DDBJ databases">
        <title>Whole genome shotgun sequence of Brevibacillus agri NBRC 15538.</title>
        <authorList>
            <person name="Hosoyama A."/>
            <person name="Uohara A."/>
            <person name="Ohji S."/>
            <person name="Ichikawa N."/>
        </authorList>
    </citation>
    <scope>NUCLEOTIDE SEQUENCE [LARGE SCALE GENOMIC DNA]</scope>
    <source>
        <strain evidence="19 22">NBRC 15538</strain>
    </source>
</reference>
<dbReference type="InterPro" id="IPR011764">
    <property type="entry name" value="Biotin_carboxylation_dom"/>
</dbReference>
<keyword evidence="9 16" id="KW-0276">Fatty acid metabolism</keyword>
<dbReference type="SUPFAM" id="SSF52440">
    <property type="entry name" value="PreATP-grasp domain"/>
    <property type="match status" value="1"/>
</dbReference>
<keyword evidence="6 16" id="KW-0436">Ligase</keyword>
<dbReference type="GeneID" id="82812064"/>
<dbReference type="InterPro" id="IPR005479">
    <property type="entry name" value="CPAse_ATP-bd"/>
</dbReference>
<keyword evidence="22" id="KW-1185">Reference proteome</keyword>
<evidence type="ECO:0000256" key="14">
    <source>
        <dbReference type="ARBA" id="ARBA00048600"/>
    </source>
</evidence>
<evidence type="ECO:0000256" key="10">
    <source>
        <dbReference type="ARBA" id="ARBA00022840"/>
    </source>
</evidence>
<feature type="domain" description="Biotin carboxylation" evidence="18">
    <location>
        <begin position="1"/>
        <end position="446"/>
    </location>
</feature>
<dbReference type="Proteomes" id="UP000276178">
    <property type="component" value="Unassembled WGS sequence"/>
</dbReference>
<protein>
    <recommendedName>
        <fullName evidence="4 16">Biotin carboxylase</fullName>
        <ecNumber evidence="4 16">6.3.4.14</ecNumber>
    </recommendedName>
    <alternativeName>
        <fullName evidence="16">Acetyl-coenzyme A carboxylase biotin carboxylase subunit A</fullName>
    </alternativeName>
</protein>
<evidence type="ECO:0000256" key="15">
    <source>
        <dbReference type="PROSITE-ProRule" id="PRU00409"/>
    </source>
</evidence>
<keyword evidence="12 16" id="KW-0275">Fatty acid biosynthesis</keyword>
<feature type="domain" description="ATP-grasp" evidence="17">
    <location>
        <begin position="120"/>
        <end position="317"/>
    </location>
</feature>
<keyword evidence="16" id="KW-0443">Lipid metabolism</keyword>
<keyword evidence="7" id="KW-0479">Metal-binding</keyword>
<proteinExistence type="predicted"/>
<comment type="pathway">
    <text evidence="2 16">Lipid metabolism; malonyl-CoA biosynthesis; malonyl-CoA from acetyl-CoA: step 1/1.</text>
</comment>
<dbReference type="GO" id="GO:0006633">
    <property type="term" value="P:fatty acid biosynthetic process"/>
    <property type="evidence" value="ECO:0007669"/>
    <property type="project" value="UniProtKB-KW"/>
</dbReference>
<dbReference type="PROSITE" id="PS00866">
    <property type="entry name" value="CPSASE_1"/>
    <property type="match status" value="1"/>
</dbReference>
<evidence type="ECO:0000256" key="3">
    <source>
        <dbReference type="ARBA" id="ARBA00011750"/>
    </source>
</evidence>
<sequence length="451" mass="49440">MFQKVLIANRGEIAVRIIRACCELGIRTVAVYSEADREALHVKMADEAYCIGPKASKESYLNIANIMSVATKVGVDAIHPGYGFLAENADFAEICAACNITFIGPDPEAIVKMGDKSTAKDTMKAAGVPTVPGTEGLIEDIESAIRTANEIGYPVMVKATAGGGGRGMRVAVDDEDLEKAIRQAQNEAKTAFGNPGVYLEKFVEGPRHVEIQIMADKHGNAVYLGERDCSIQRRHQKLIEEAPSPALSEETRKQMGEAAVAAAKAVSYHGAGTVEFLLDKHGQFYFMEMNTRIQVEHPVTELVTGFDLIKEQLTVAAGEPLSFTQEDIKLDGWAIECRINAENPAKNFMPSPGRITEYLPPGGFGVRVDSAAYAGYSIPPYYDSMIAKLIVWGKDRNEAIERMKRALGEFVIDGITTTIPFHQKVLEHEVFVSGHFDTKFLENYELNLDEE</sequence>
<dbReference type="Proteomes" id="UP000317180">
    <property type="component" value="Unassembled WGS sequence"/>
</dbReference>
<dbReference type="FunFam" id="3.30.470.20:FF:000028">
    <property type="entry name" value="Methylcrotonoyl-CoA carboxylase subunit alpha, mitochondrial"/>
    <property type="match status" value="1"/>
</dbReference>
<dbReference type="PANTHER" id="PTHR48095">
    <property type="entry name" value="PYRUVATE CARBOXYLASE SUBUNIT A"/>
    <property type="match status" value="1"/>
</dbReference>
<dbReference type="Pfam" id="PF00289">
    <property type="entry name" value="Biotin_carb_N"/>
    <property type="match status" value="1"/>
</dbReference>
<keyword evidence="13 16" id="KW-0092">Biotin</keyword>
<dbReference type="InterPro" id="IPR011054">
    <property type="entry name" value="Rudment_hybrid_motif"/>
</dbReference>
<evidence type="ECO:0000256" key="11">
    <source>
        <dbReference type="ARBA" id="ARBA00022842"/>
    </source>
</evidence>
<dbReference type="GO" id="GO:0004075">
    <property type="term" value="F:biotin carboxylase activity"/>
    <property type="evidence" value="ECO:0007669"/>
    <property type="project" value="UniProtKB-EC"/>
</dbReference>
<keyword evidence="11" id="KW-0460">Magnesium</keyword>
<dbReference type="EC" id="6.3.4.14" evidence="4 16"/>
<evidence type="ECO:0000259" key="18">
    <source>
        <dbReference type="PROSITE" id="PS50979"/>
    </source>
</evidence>
<dbReference type="PROSITE" id="PS00867">
    <property type="entry name" value="CPSASE_2"/>
    <property type="match status" value="1"/>
</dbReference>
<dbReference type="InterPro" id="IPR004549">
    <property type="entry name" value="Acetyl_CoA_COase_biotin_COase"/>
</dbReference>
<evidence type="ECO:0000256" key="16">
    <source>
        <dbReference type="RuleBase" id="RU365063"/>
    </source>
</evidence>
<organism evidence="20 21">
    <name type="scientific">Brevibacillus agri</name>
    <dbReference type="NCBI Taxonomy" id="51101"/>
    <lineage>
        <taxon>Bacteria</taxon>
        <taxon>Bacillati</taxon>
        <taxon>Bacillota</taxon>
        <taxon>Bacilli</taxon>
        <taxon>Bacillales</taxon>
        <taxon>Paenibacillaceae</taxon>
        <taxon>Brevibacillus</taxon>
    </lineage>
</organism>
<dbReference type="NCBIfam" id="NF006367">
    <property type="entry name" value="PRK08591.1"/>
    <property type="match status" value="1"/>
</dbReference>
<dbReference type="GO" id="GO:2001295">
    <property type="term" value="P:malonyl-CoA biosynthetic process"/>
    <property type="evidence" value="ECO:0007669"/>
    <property type="project" value="UniProtKB-UniPathway"/>
</dbReference>
<keyword evidence="8 15" id="KW-0547">Nucleotide-binding</keyword>
<comment type="catalytic activity">
    <reaction evidence="14 16">
        <text>N(6)-biotinyl-L-lysyl-[protein] + hydrogencarbonate + ATP = N(6)-carboxybiotinyl-L-lysyl-[protein] + ADP + phosphate + H(+)</text>
        <dbReference type="Rhea" id="RHEA:13501"/>
        <dbReference type="Rhea" id="RHEA-COMP:10505"/>
        <dbReference type="Rhea" id="RHEA-COMP:10506"/>
        <dbReference type="ChEBI" id="CHEBI:15378"/>
        <dbReference type="ChEBI" id="CHEBI:17544"/>
        <dbReference type="ChEBI" id="CHEBI:30616"/>
        <dbReference type="ChEBI" id="CHEBI:43474"/>
        <dbReference type="ChEBI" id="CHEBI:83144"/>
        <dbReference type="ChEBI" id="CHEBI:83145"/>
        <dbReference type="ChEBI" id="CHEBI:456216"/>
        <dbReference type="EC" id="6.3.4.14"/>
    </reaction>
</comment>
<evidence type="ECO:0000313" key="20">
    <source>
        <dbReference type="EMBL" id="RNB53242.1"/>
    </source>
</evidence>
<evidence type="ECO:0000256" key="9">
    <source>
        <dbReference type="ARBA" id="ARBA00022832"/>
    </source>
</evidence>
<comment type="caution">
    <text evidence="20">The sequence shown here is derived from an EMBL/GenBank/DDBJ whole genome shotgun (WGS) entry which is preliminary data.</text>
</comment>
<dbReference type="Gene3D" id="3.30.470.20">
    <property type="entry name" value="ATP-grasp fold, B domain"/>
    <property type="match status" value="1"/>
</dbReference>
<dbReference type="AlphaFoldDB" id="A0A3M8APW5"/>
<dbReference type="PROSITE" id="PS50975">
    <property type="entry name" value="ATP_GRASP"/>
    <property type="match status" value="1"/>
</dbReference>
<evidence type="ECO:0000256" key="12">
    <source>
        <dbReference type="ARBA" id="ARBA00023160"/>
    </source>
</evidence>
<dbReference type="SUPFAM" id="SSF56059">
    <property type="entry name" value="Glutathione synthetase ATP-binding domain-like"/>
    <property type="match status" value="1"/>
</dbReference>
<evidence type="ECO:0000313" key="21">
    <source>
        <dbReference type="Proteomes" id="UP000276178"/>
    </source>
</evidence>
<evidence type="ECO:0000256" key="4">
    <source>
        <dbReference type="ARBA" id="ARBA00013263"/>
    </source>
</evidence>
<accession>A0A3M8APW5</accession>
<evidence type="ECO:0000313" key="19">
    <source>
        <dbReference type="EMBL" id="GED24110.1"/>
    </source>
</evidence>
<dbReference type="NCBIfam" id="TIGR00514">
    <property type="entry name" value="accC"/>
    <property type="match status" value="1"/>
</dbReference>
<dbReference type="Pfam" id="PF02786">
    <property type="entry name" value="CPSase_L_D2"/>
    <property type="match status" value="1"/>
</dbReference>
<dbReference type="RefSeq" id="WP_007785602.1">
    <property type="nucleotide sequence ID" value="NZ_BJOD01000001.1"/>
</dbReference>
<dbReference type="FunFam" id="3.30.1490.20:FF:000018">
    <property type="entry name" value="Biotin carboxylase"/>
    <property type="match status" value="1"/>
</dbReference>
<dbReference type="NCBIfam" id="NF004085">
    <property type="entry name" value="PRK05586.1"/>
    <property type="match status" value="1"/>
</dbReference>
<evidence type="ECO:0000313" key="22">
    <source>
        <dbReference type="Proteomes" id="UP000317180"/>
    </source>
</evidence>
<dbReference type="InterPro" id="IPR005482">
    <property type="entry name" value="Biotin_COase_C"/>
</dbReference>
<dbReference type="InterPro" id="IPR016185">
    <property type="entry name" value="PreATP-grasp_dom_sf"/>
</dbReference>
<evidence type="ECO:0000256" key="2">
    <source>
        <dbReference type="ARBA" id="ARBA00004956"/>
    </source>
</evidence>
<dbReference type="FunFam" id="3.40.50.20:FF:000010">
    <property type="entry name" value="Propionyl-CoA carboxylase subunit alpha"/>
    <property type="match status" value="1"/>
</dbReference>
<dbReference type="PANTHER" id="PTHR48095:SF2">
    <property type="entry name" value="BIOTIN CARBOXYLASE, CHLOROPLASTIC"/>
    <property type="match status" value="1"/>
</dbReference>
<dbReference type="GO" id="GO:0046872">
    <property type="term" value="F:metal ion binding"/>
    <property type="evidence" value="ECO:0007669"/>
    <property type="project" value="UniProtKB-KW"/>
</dbReference>
<evidence type="ECO:0000259" key="17">
    <source>
        <dbReference type="PROSITE" id="PS50975"/>
    </source>
</evidence>
<evidence type="ECO:0000256" key="5">
    <source>
        <dbReference type="ARBA" id="ARBA00022516"/>
    </source>
</evidence>
<dbReference type="OrthoDB" id="9807469at2"/>
<dbReference type="EMBL" id="RHHN01000048">
    <property type="protein sequence ID" value="RNB53242.1"/>
    <property type="molecule type" value="Genomic_DNA"/>
</dbReference>
<dbReference type="UniPathway" id="UPA00655">
    <property type="reaction ID" value="UER00711"/>
</dbReference>
<dbReference type="Pfam" id="PF02785">
    <property type="entry name" value="Biotin_carb_C"/>
    <property type="match status" value="1"/>
</dbReference>
<keyword evidence="10 15" id="KW-0067">ATP-binding</keyword>
<gene>
    <name evidence="20" type="primary">accC</name>
    <name evidence="19" type="synonym">accC1</name>
    <name evidence="19" type="ORF">BAG01nite_02120</name>
    <name evidence="20" type="ORF">EB820_16780</name>
</gene>
<evidence type="ECO:0000256" key="13">
    <source>
        <dbReference type="ARBA" id="ARBA00023267"/>
    </source>
</evidence>
<evidence type="ECO:0000256" key="1">
    <source>
        <dbReference type="ARBA" id="ARBA00003761"/>
    </source>
</evidence>
<dbReference type="PROSITE" id="PS50979">
    <property type="entry name" value="BC"/>
    <property type="match status" value="1"/>
</dbReference>
<dbReference type="GO" id="GO:0005524">
    <property type="term" value="F:ATP binding"/>
    <property type="evidence" value="ECO:0007669"/>
    <property type="project" value="UniProtKB-UniRule"/>
</dbReference>
<comment type="function">
    <text evidence="1 16">This protein is a component of the acetyl coenzyme A carboxylase complex; first, biotin carboxylase catalyzes the carboxylation of the carrier protein and then the transcarboxylase transfers the carboxyl group to form malonyl-CoA.</text>
</comment>
<dbReference type="SMART" id="SM01209">
    <property type="entry name" value="GARS_A"/>
    <property type="match status" value="1"/>
</dbReference>
<dbReference type="InterPro" id="IPR005481">
    <property type="entry name" value="BC-like_N"/>
</dbReference>
<name>A0A3M8APW5_9BACL</name>
<dbReference type="InterPro" id="IPR051602">
    <property type="entry name" value="ACC_Biotin_Carboxylase"/>
</dbReference>
<evidence type="ECO:0000256" key="6">
    <source>
        <dbReference type="ARBA" id="ARBA00022598"/>
    </source>
</evidence>
<comment type="subunit">
    <text evidence="3 16">Acetyl-CoA carboxylase is a heterohexamer of biotin carboxyl carrier protein, biotin carboxylase and the two subunits of carboxyl transferase in a 2:2 complex.</text>
</comment>
<evidence type="ECO:0000256" key="7">
    <source>
        <dbReference type="ARBA" id="ARBA00022723"/>
    </source>
</evidence>
<dbReference type="InterPro" id="IPR011761">
    <property type="entry name" value="ATP-grasp"/>
</dbReference>
<dbReference type="SUPFAM" id="SSF51246">
    <property type="entry name" value="Rudiment single hybrid motif"/>
    <property type="match status" value="1"/>
</dbReference>
<dbReference type="EMBL" id="BJOD01000001">
    <property type="protein sequence ID" value="GED24110.1"/>
    <property type="molecule type" value="Genomic_DNA"/>
</dbReference>
<evidence type="ECO:0000256" key="8">
    <source>
        <dbReference type="ARBA" id="ARBA00022741"/>
    </source>
</evidence>
<reference evidence="20 21" key="1">
    <citation type="submission" date="2018-10" db="EMBL/GenBank/DDBJ databases">
        <title>Phylogenomics of Brevibacillus.</title>
        <authorList>
            <person name="Dunlap C."/>
        </authorList>
    </citation>
    <scope>NUCLEOTIDE SEQUENCE [LARGE SCALE GENOMIC DNA]</scope>
    <source>
        <strain evidence="20 21">NRRL NRS 1219</strain>
    </source>
</reference>